<gene>
    <name evidence="1" type="ORF">LCGC14_1507560</name>
</gene>
<comment type="caution">
    <text evidence="1">The sequence shown here is derived from an EMBL/GenBank/DDBJ whole genome shotgun (WGS) entry which is preliminary data.</text>
</comment>
<evidence type="ECO:0000313" key="1">
    <source>
        <dbReference type="EMBL" id="KKM63829.1"/>
    </source>
</evidence>
<proteinExistence type="predicted"/>
<dbReference type="EMBL" id="LAZR01011024">
    <property type="protein sequence ID" value="KKM63829.1"/>
    <property type="molecule type" value="Genomic_DNA"/>
</dbReference>
<name>A0A0F9J2E7_9ZZZZ</name>
<sequence>MVYTIHMKIKANNKLNEATKMIKIERTRNTKWLYDNYKDVNNYTIEGVVRETGRYNNIHAKFRFNFVRGSDFPTFVIRTRNNFNKRFSSGNTRIHRFCEFHADINNSSKVIEIVMEAVYSSHEQQIEREFLAERN</sequence>
<organism evidence="1">
    <name type="scientific">marine sediment metagenome</name>
    <dbReference type="NCBI Taxonomy" id="412755"/>
    <lineage>
        <taxon>unclassified sequences</taxon>
        <taxon>metagenomes</taxon>
        <taxon>ecological metagenomes</taxon>
    </lineage>
</organism>
<accession>A0A0F9J2E7</accession>
<reference evidence="1" key="1">
    <citation type="journal article" date="2015" name="Nature">
        <title>Complex archaea that bridge the gap between prokaryotes and eukaryotes.</title>
        <authorList>
            <person name="Spang A."/>
            <person name="Saw J.H."/>
            <person name="Jorgensen S.L."/>
            <person name="Zaremba-Niedzwiedzka K."/>
            <person name="Martijn J."/>
            <person name="Lind A.E."/>
            <person name="van Eijk R."/>
            <person name="Schleper C."/>
            <person name="Guy L."/>
            <person name="Ettema T.J."/>
        </authorList>
    </citation>
    <scope>NUCLEOTIDE SEQUENCE</scope>
</reference>
<dbReference type="AlphaFoldDB" id="A0A0F9J2E7"/>
<protein>
    <submittedName>
        <fullName evidence="1">Uncharacterized protein</fullName>
    </submittedName>
</protein>